<feature type="chain" id="PRO_5045863979" evidence="1">
    <location>
        <begin position="27"/>
        <end position="606"/>
    </location>
</feature>
<dbReference type="Pfam" id="PF00496">
    <property type="entry name" value="SBP_bac_5"/>
    <property type="match status" value="1"/>
</dbReference>
<dbReference type="Gene3D" id="3.10.105.10">
    <property type="entry name" value="Dipeptide-binding Protein, Domain 3"/>
    <property type="match status" value="1"/>
</dbReference>
<evidence type="ECO:0000256" key="1">
    <source>
        <dbReference type="SAM" id="SignalP"/>
    </source>
</evidence>
<dbReference type="PIRSF" id="PIRSF002741">
    <property type="entry name" value="MppA"/>
    <property type="match status" value="1"/>
</dbReference>
<sequence>MTDMNRRRGRALAGLAIGTAAMVALAGCTTSTPAPSESGSAAPGAGTGGTISVAQTNAVTALTSATPDTNLNTNGMVDYLTGNATGPGSFLYVDSEFNVVPDETNGTIELVSEEPLVVQYTLDPEAVWSDGTPMTTTDMLLAWAIGSGWFDDATLDEETGEVTQGNQYFQLAGSTAGLDTTEFPEIDAEAGTLTLTYGEPYVDWNLVNLIGKPAHVFAEAAGFADTDELATFLEETPAGDPAAPAAANEQLSAMAELWNTGYNITAMPEDENLLVSAGMWVVKDFQADDGGFISFEPNPEWRGEMSPSFDELIIRFIGDPNAQITALQNGEVDIIEPQPSADTIAAIEAFGGTLIQGPQLSYDHLDLTMDSEVFSDPVVREAFLKTIPRQAILESIITPIQPDAEVLNSQQFVQNQPQYEDAVAANGYADFAEPDIEGARELLAGATPTVSILYNTNNPNRVDSFQLIQASAQEAGFVIEDAGSPDWSSLLGSGTYDASIFGWISPGVGYASLPQIWQTGGGGNYNGYSNAEVDALADESQVTIGDEERLTEIQIEIDRLSREDFYGLPLFQVPGLVATNGTVDGVVYNGGQTGAIWNTWEWTPVS</sequence>
<accession>A0ABN1YLG4</accession>
<evidence type="ECO:0000313" key="4">
    <source>
        <dbReference type="Proteomes" id="UP001501266"/>
    </source>
</evidence>
<organism evidence="3 4">
    <name type="scientific">Agrococcus citreus</name>
    <dbReference type="NCBI Taxonomy" id="84643"/>
    <lineage>
        <taxon>Bacteria</taxon>
        <taxon>Bacillati</taxon>
        <taxon>Actinomycetota</taxon>
        <taxon>Actinomycetes</taxon>
        <taxon>Micrococcales</taxon>
        <taxon>Microbacteriaceae</taxon>
        <taxon>Agrococcus</taxon>
    </lineage>
</organism>
<dbReference type="InterPro" id="IPR030678">
    <property type="entry name" value="Peptide/Ni-bd"/>
</dbReference>
<name>A0ABN1YLG4_9MICO</name>
<dbReference type="InterPro" id="IPR039424">
    <property type="entry name" value="SBP_5"/>
</dbReference>
<feature type="domain" description="Solute-binding protein family 5" evidence="2">
    <location>
        <begin position="111"/>
        <end position="506"/>
    </location>
</feature>
<feature type="signal peptide" evidence="1">
    <location>
        <begin position="1"/>
        <end position="26"/>
    </location>
</feature>
<dbReference type="SUPFAM" id="SSF53850">
    <property type="entry name" value="Periplasmic binding protein-like II"/>
    <property type="match status" value="1"/>
</dbReference>
<reference evidence="3 4" key="1">
    <citation type="journal article" date="2019" name="Int. J. Syst. Evol. Microbiol.">
        <title>The Global Catalogue of Microorganisms (GCM) 10K type strain sequencing project: providing services to taxonomists for standard genome sequencing and annotation.</title>
        <authorList>
            <consortium name="The Broad Institute Genomics Platform"/>
            <consortium name="The Broad Institute Genome Sequencing Center for Infectious Disease"/>
            <person name="Wu L."/>
            <person name="Ma J."/>
        </authorList>
    </citation>
    <scope>NUCLEOTIDE SEQUENCE [LARGE SCALE GENOMIC DNA]</scope>
    <source>
        <strain evidence="3 4">JCM 12398</strain>
    </source>
</reference>
<dbReference type="PROSITE" id="PS51257">
    <property type="entry name" value="PROKAR_LIPOPROTEIN"/>
    <property type="match status" value="1"/>
</dbReference>
<evidence type="ECO:0000313" key="3">
    <source>
        <dbReference type="EMBL" id="GAA1416893.1"/>
    </source>
</evidence>
<dbReference type="PANTHER" id="PTHR30290:SF65">
    <property type="entry name" value="MONOACYL PHOSPHATIDYLINOSITOL TETRAMANNOSIDE-BINDING PROTEIN LPQW-RELATED"/>
    <property type="match status" value="1"/>
</dbReference>
<keyword evidence="4" id="KW-1185">Reference proteome</keyword>
<dbReference type="Gene3D" id="3.40.190.10">
    <property type="entry name" value="Periplasmic binding protein-like II"/>
    <property type="match status" value="1"/>
</dbReference>
<protein>
    <submittedName>
        <fullName evidence="3">ABC transporter family substrate-binding protein</fullName>
    </submittedName>
</protein>
<proteinExistence type="predicted"/>
<keyword evidence="1" id="KW-0732">Signal</keyword>
<gene>
    <name evidence="3" type="ORF">GCM10009640_00130</name>
</gene>
<dbReference type="InterPro" id="IPR000914">
    <property type="entry name" value="SBP_5_dom"/>
</dbReference>
<dbReference type="Proteomes" id="UP001501266">
    <property type="component" value="Unassembled WGS sequence"/>
</dbReference>
<evidence type="ECO:0000259" key="2">
    <source>
        <dbReference type="Pfam" id="PF00496"/>
    </source>
</evidence>
<comment type="caution">
    <text evidence="3">The sequence shown here is derived from an EMBL/GenBank/DDBJ whole genome shotgun (WGS) entry which is preliminary data.</text>
</comment>
<dbReference type="CDD" id="cd08501">
    <property type="entry name" value="PBP2_Lpqw"/>
    <property type="match status" value="1"/>
</dbReference>
<dbReference type="PANTHER" id="PTHR30290">
    <property type="entry name" value="PERIPLASMIC BINDING COMPONENT OF ABC TRANSPORTER"/>
    <property type="match status" value="1"/>
</dbReference>
<dbReference type="EMBL" id="BAAAKK010000001">
    <property type="protein sequence ID" value="GAA1416893.1"/>
    <property type="molecule type" value="Genomic_DNA"/>
</dbReference>